<dbReference type="InterPro" id="IPR006522">
    <property type="entry name" value="Phage_virion_morphogenesis"/>
</dbReference>
<dbReference type="AlphaFoldDB" id="A0A510KR10"/>
<evidence type="ECO:0000313" key="1">
    <source>
        <dbReference type="EMBL" id="BBM54064.1"/>
    </source>
</evidence>
<proteinExistence type="predicted"/>
<dbReference type="Pfam" id="PF05069">
    <property type="entry name" value="Phage_tail_S"/>
    <property type="match status" value="1"/>
</dbReference>
<accession>A0A510KR10</accession>
<sequence length="159" mass="17797">MRISITTNLDSVSTSFKGKLRSINKEEMLDEVAFYMENEMRKRFDTGTDYQGNAWAPLKLRKGKPLSDTGMLKGSLGVAEIKGNTVSVFTNAKYAKIQDNGGVITPKSAKVLHFKVGGTDYFAKSVTIPKRQFSGVSDKNREDLVKILNDYFVNKKLFL</sequence>
<organism evidence="1 2">
    <name type="scientific">Leptotrichia wadei</name>
    <dbReference type="NCBI Taxonomy" id="157687"/>
    <lineage>
        <taxon>Bacteria</taxon>
        <taxon>Fusobacteriati</taxon>
        <taxon>Fusobacteriota</taxon>
        <taxon>Fusobacteriia</taxon>
        <taxon>Fusobacteriales</taxon>
        <taxon>Leptotrichiaceae</taxon>
        <taxon>Leptotrichia</taxon>
    </lineage>
</organism>
<dbReference type="EMBL" id="AP019841">
    <property type="protein sequence ID" value="BBM54064.1"/>
    <property type="molecule type" value="Genomic_DNA"/>
</dbReference>
<evidence type="ECO:0000313" key="2">
    <source>
        <dbReference type="Proteomes" id="UP000321944"/>
    </source>
</evidence>
<name>A0A510KR10_9FUSO</name>
<dbReference type="Proteomes" id="UP000321944">
    <property type="component" value="Chromosome"/>
</dbReference>
<gene>
    <name evidence="1" type="ORF">JMUB3936_0342</name>
</gene>
<dbReference type="RefSeq" id="WP_172617426.1">
    <property type="nucleotide sequence ID" value="NZ_AP019841.1"/>
</dbReference>
<reference evidence="1 2" key="1">
    <citation type="submission" date="2019-07" db="EMBL/GenBank/DDBJ databases">
        <title>Complete Genome Sequence of Leptotrichia wadei Strain JMUB3936.</title>
        <authorList>
            <person name="Watanabe S."/>
            <person name="Cui L."/>
        </authorList>
    </citation>
    <scope>NUCLEOTIDE SEQUENCE [LARGE SCALE GENOMIC DNA]</scope>
    <source>
        <strain evidence="1 2">JMUB3936</strain>
    </source>
</reference>
<protein>
    <submittedName>
        <fullName evidence="1">Phage virion morphogenesis protein</fullName>
    </submittedName>
</protein>